<accession>W9RHM5</accession>
<dbReference type="Proteomes" id="UP000030645">
    <property type="component" value="Unassembled WGS sequence"/>
</dbReference>
<dbReference type="EMBL" id="KE344222">
    <property type="protein sequence ID" value="EXB55157.1"/>
    <property type="molecule type" value="Genomic_DNA"/>
</dbReference>
<evidence type="ECO:0000313" key="1">
    <source>
        <dbReference type="EMBL" id="EXB55157.1"/>
    </source>
</evidence>
<gene>
    <name evidence="1" type="ORF">L484_018083</name>
</gene>
<keyword evidence="2" id="KW-1185">Reference proteome</keyword>
<sequence length="118" mass="13595">MILNPSTKRIQYLSSSTSLDGHKRGRRWVPVDLECFHRLVMKVCENSPNVKDMIKSLKLATSPEMLSTFLHHKNGVIWMGPADPKCLEFRTKRCLENARTLKDLHSCIIKAMIRCTIK</sequence>
<dbReference type="AlphaFoldDB" id="W9RHM5"/>
<reference evidence="2" key="1">
    <citation type="submission" date="2013-01" db="EMBL/GenBank/DDBJ databases">
        <title>Draft Genome Sequence of a Mulberry Tree, Morus notabilis C.K. Schneid.</title>
        <authorList>
            <person name="He N."/>
            <person name="Zhao S."/>
        </authorList>
    </citation>
    <scope>NUCLEOTIDE SEQUENCE</scope>
</reference>
<proteinExistence type="predicted"/>
<name>W9RHM5_9ROSA</name>
<organism evidence="1 2">
    <name type="scientific">Morus notabilis</name>
    <dbReference type="NCBI Taxonomy" id="981085"/>
    <lineage>
        <taxon>Eukaryota</taxon>
        <taxon>Viridiplantae</taxon>
        <taxon>Streptophyta</taxon>
        <taxon>Embryophyta</taxon>
        <taxon>Tracheophyta</taxon>
        <taxon>Spermatophyta</taxon>
        <taxon>Magnoliopsida</taxon>
        <taxon>eudicotyledons</taxon>
        <taxon>Gunneridae</taxon>
        <taxon>Pentapetalae</taxon>
        <taxon>rosids</taxon>
        <taxon>fabids</taxon>
        <taxon>Rosales</taxon>
        <taxon>Moraceae</taxon>
        <taxon>Moreae</taxon>
        <taxon>Morus</taxon>
    </lineage>
</organism>
<protein>
    <submittedName>
        <fullName evidence="1">Uncharacterized protein</fullName>
    </submittedName>
</protein>
<evidence type="ECO:0000313" key="2">
    <source>
        <dbReference type="Proteomes" id="UP000030645"/>
    </source>
</evidence>